<proteinExistence type="predicted"/>
<sequence length="1331" mass="149586">MCVRQMTRYTGLTSHLVCALIVWLSAVPWCASQNFPATGKTMVGGHPTGIVRDIETVGDTVFLGAENGLFQITGATIRVFDHANSPLGQGYISSLRSDQDGNLWIAEFGGGVFVLPNHTSEILRADIAHPYIHYAVALAMVGNRLVISFGTGLILYNPSEQKVERVYTQISDNPIAHLSQIEAVSENELAFVQNQQLIIFNLQKGNVRALDSETHFSKLSRLSSLVSSGDTIYLGGDTGVYRYERQSGLSRFFPFEDAAVFQQGVHRMIVDRSGSLWVAAGSLFRLDTTTNSLKEPAWLYPIIPRTDTQMVMALGETAHQELLFYAPLPGLVTVPALAESFNYITENREYFTDKVLSVLRAADDTITVVSEHLLYRMNQESGAIESRTPVTELPAAINAKCQRDLEYTFSLPEPAQRRLLPYCSSPHSFAMRYEQGNILVYDGKDFHVISGEGEQADQFAAPADVIHALYSSGRELYVVDAFGRLHVQRSKFSWNTVDDERLRTTAVNCLLEAQNKIWVCTSGKGLAYFEEQDLQLQFLDPSITGGSRYVRFAARDFKDHLWLATNRGLFVFEPSVQAAYPLNQLTGVLDTDFELNGVIPVGDQMLVLGDRMRYLFSASDVHRYLELRAKRISRIDVRLGHRTDVSSDKGGRELIYSSVMSDVPEIELAHGDNSLSFQITLTDFLYHSGQQIEYRMLGIEQEWTRFSGASLTVGFPPMGHGSYRFQARVLDPISKSEQPIVTVPIRIGAPFWLSWPAMAVYVLFALLTAWFAYRRYRYEAALRDIQLDGLVNDKQKALEESHASIKRLLEHKQRLFTNVSHELRTPLTLVTGPLQQIQDEPNSPDNPNRFQIIRRNVERLEGLVDQLMEIERFESIRLQPRQIYTVEQSLPQIINEIKPLADFKNHTVEFKLNGSGPIRLLVDSLEKIITNLFSNAVKYTPNGGTIQITAECHQLHLTMRIRDTGKGMSPEQLAVIFKRFTRLDNTADEQGSGVGLALVKELVMANGGWISVESEVGKGSCFCVNLPMFDFNSHKYARMLPNAPSEGGQENIARVHPDAEGPISKPVILIVEDNDEMRDYLKAILQKAYRCAVARNGVQALEVAGVLRPDLILTDCKMPQMNGIELATRIRKDPVLSHVPIIMLTALTNQTTQVESLRANIDCCLTKPVRPLELTLRIENLLQIRKKLMAQNGEVKTGKVPVVELGDTAEFGNDKEQAFYVKFVQLLEEHYADEAFSRAIAASALAVSERQLNRKLSVLFDYNFAEYLKRFRLHKSKPLLRKGGQITQVAFEVGFANHSYFSTCFREVYGVTPSQYQARYAAQQEENLQPL</sequence>
<dbReference type="PRINTS" id="PR00344">
    <property type="entry name" value="BCTRLSENSOR"/>
</dbReference>
<feature type="domain" description="HTH araC/xylS-type" evidence="11">
    <location>
        <begin position="1221"/>
        <end position="1319"/>
    </location>
</feature>
<evidence type="ECO:0000256" key="6">
    <source>
        <dbReference type="ARBA" id="ARBA00023015"/>
    </source>
</evidence>
<feature type="transmembrane region" description="Helical" evidence="10">
    <location>
        <begin position="752"/>
        <end position="773"/>
    </location>
</feature>
<dbReference type="InterPro" id="IPR009057">
    <property type="entry name" value="Homeodomain-like_sf"/>
</dbReference>
<evidence type="ECO:0000256" key="10">
    <source>
        <dbReference type="SAM" id="Phobius"/>
    </source>
</evidence>
<dbReference type="InterPro" id="IPR003661">
    <property type="entry name" value="HisK_dim/P_dom"/>
</dbReference>
<comment type="catalytic activity">
    <reaction evidence="1">
        <text>ATP + protein L-histidine = ADP + protein N-phospho-L-histidine.</text>
        <dbReference type="EC" id="2.7.13.3"/>
    </reaction>
</comment>
<dbReference type="SUPFAM" id="SSF46689">
    <property type="entry name" value="Homeodomain-like"/>
    <property type="match status" value="1"/>
</dbReference>
<dbReference type="Gene3D" id="1.10.10.60">
    <property type="entry name" value="Homeodomain-like"/>
    <property type="match status" value="1"/>
</dbReference>
<keyword evidence="8" id="KW-0804">Transcription</keyword>
<dbReference type="InterPro" id="IPR015943">
    <property type="entry name" value="WD40/YVTN_repeat-like_dom_sf"/>
</dbReference>
<dbReference type="Gene3D" id="3.30.565.10">
    <property type="entry name" value="Histidine kinase-like ATPase, C-terminal domain"/>
    <property type="match status" value="1"/>
</dbReference>
<dbReference type="PANTHER" id="PTHR43547:SF2">
    <property type="entry name" value="HYBRID SIGNAL TRANSDUCTION HISTIDINE KINASE C"/>
    <property type="match status" value="1"/>
</dbReference>
<keyword evidence="10" id="KW-1133">Transmembrane helix</keyword>
<dbReference type="EMBL" id="QRHA01000004">
    <property type="protein sequence ID" value="RDV26773.1"/>
    <property type="molecule type" value="Genomic_DNA"/>
</dbReference>
<dbReference type="CDD" id="cd17574">
    <property type="entry name" value="REC_OmpR"/>
    <property type="match status" value="1"/>
</dbReference>
<dbReference type="SMART" id="SM00342">
    <property type="entry name" value="HTH_ARAC"/>
    <property type="match status" value="1"/>
</dbReference>
<gene>
    <name evidence="14" type="ORF">DXV75_07235</name>
</gene>
<evidence type="ECO:0000259" key="11">
    <source>
        <dbReference type="PROSITE" id="PS01124"/>
    </source>
</evidence>
<dbReference type="InterPro" id="IPR036097">
    <property type="entry name" value="HisK_dim/P_sf"/>
</dbReference>
<dbReference type="Pfam" id="PF02518">
    <property type="entry name" value="HATPase_c"/>
    <property type="match status" value="1"/>
</dbReference>
<dbReference type="GO" id="GO:0005886">
    <property type="term" value="C:plasma membrane"/>
    <property type="evidence" value="ECO:0007669"/>
    <property type="project" value="UniProtKB-ARBA"/>
</dbReference>
<dbReference type="PROSITE" id="PS50110">
    <property type="entry name" value="RESPONSE_REGULATORY"/>
    <property type="match status" value="1"/>
</dbReference>
<keyword evidence="10" id="KW-0812">Transmembrane</keyword>
<dbReference type="EC" id="2.7.13.3" evidence="2"/>
<dbReference type="Pfam" id="PF12833">
    <property type="entry name" value="HTH_18"/>
    <property type="match status" value="1"/>
</dbReference>
<dbReference type="Gene3D" id="3.40.50.2300">
    <property type="match status" value="1"/>
</dbReference>
<keyword evidence="5" id="KW-0418">Kinase</keyword>
<feature type="domain" description="Histidine kinase" evidence="12">
    <location>
        <begin position="818"/>
        <end position="1030"/>
    </location>
</feature>
<reference evidence="15" key="1">
    <citation type="submission" date="2018-08" db="EMBL/GenBank/DDBJ databases">
        <authorList>
            <person name="Zhang J."/>
            <person name="Du Z.-J."/>
        </authorList>
    </citation>
    <scope>NUCLEOTIDE SEQUENCE [LARGE SCALE GENOMIC DNA]</scope>
    <source>
        <strain evidence="15">KCTC 52655</strain>
    </source>
</reference>
<dbReference type="InterPro" id="IPR011006">
    <property type="entry name" value="CheY-like_superfamily"/>
</dbReference>
<evidence type="ECO:0000256" key="7">
    <source>
        <dbReference type="ARBA" id="ARBA00023125"/>
    </source>
</evidence>
<dbReference type="PROSITE" id="PS50109">
    <property type="entry name" value="HIS_KIN"/>
    <property type="match status" value="1"/>
</dbReference>
<evidence type="ECO:0000256" key="1">
    <source>
        <dbReference type="ARBA" id="ARBA00000085"/>
    </source>
</evidence>
<protein>
    <recommendedName>
        <fullName evidence="2">histidine kinase</fullName>
        <ecNumber evidence="2">2.7.13.3</ecNumber>
    </recommendedName>
</protein>
<dbReference type="SMART" id="SM00388">
    <property type="entry name" value="HisKA"/>
    <property type="match status" value="1"/>
</dbReference>
<evidence type="ECO:0000256" key="4">
    <source>
        <dbReference type="ARBA" id="ARBA00022679"/>
    </source>
</evidence>
<dbReference type="Gene3D" id="2.60.40.10">
    <property type="entry name" value="Immunoglobulins"/>
    <property type="match status" value="1"/>
</dbReference>
<dbReference type="CDD" id="cd00082">
    <property type="entry name" value="HisKA"/>
    <property type="match status" value="1"/>
</dbReference>
<organism evidence="14 15">
    <name type="scientific">Alteromonas aestuariivivens</name>
    <dbReference type="NCBI Taxonomy" id="1938339"/>
    <lineage>
        <taxon>Bacteria</taxon>
        <taxon>Pseudomonadati</taxon>
        <taxon>Pseudomonadota</taxon>
        <taxon>Gammaproteobacteria</taxon>
        <taxon>Alteromonadales</taxon>
        <taxon>Alteromonadaceae</taxon>
        <taxon>Alteromonas/Salinimonas group</taxon>
        <taxon>Alteromonas</taxon>
    </lineage>
</organism>
<dbReference type="Gene3D" id="1.10.287.130">
    <property type="match status" value="1"/>
</dbReference>
<evidence type="ECO:0000313" key="14">
    <source>
        <dbReference type="EMBL" id="RDV26773.1"/>
    </source>
</evidence>
<feature type="modified residue" description="4-aspartylphosphate" evidence="9">
    <location>
        <position position="1115"/>
    </location>
</feature>
<dbReference type="SUPFAM" id="SSF52172">
    <property type="entry name" value="CheY-like"/>
    <property type="match status" value="1"/>
</dbReference>
<dbReference type="InterPro" id="IPR004358">
    <property type="entry name" value="Sig_transdc_His_kin-like_C"/>
</dbReference>
<keyword evidence="15" id="KW-1185">Reference proteome</keyword>
<evidence type="ECO:0000313" key="15">
    <source>
        <dbReference type="Proteomes" id="UP000256561"/>
    </source>
</evidence>
<evidence type="ECO:0000256" key="5">
    <source>
        <dbReference type="ARBA" id="ARBA00022777"/>
    </source>
</evidence>
<dbReference type="SMART" id="SM00448">
    <property type="entry name" value="REC"/>
    <property type="match status" value="1"/>
</dbReference>
<dbReference type="FunFam" id="3.30.565.10:FF:000006">
    <property type="entry name" value="Sensor histidine kinase WalK"/>
    <property type="match status" value="1"/>
</dbReference>
<dbReference type="GO" id="GO:0003700">
    <property type="term" value="F:DNA-binding transcription factor activity"/>
    <property type="evidence" value="ECO:0007669"/>
    <property type="project" value="InterPro"/>
</dbReference>
<evidence type="ECO:0000259" key="13">
    <source>
        <dbReference type="PROSITE" id="PS50110"/>
    </source>
</evidence>
<evidence type="ECO:0000256" key="9">
    <source>
        <dbReference type="PROSITE-ProRule" id="PRU00169"/>
    </source>
</evidence>
<name>A0A3D8M9P9_9ALTE</name>
<dbReference type="InterPro" id="IPR013783">
    <property type="entry name" value="Ig-like_fold"/>
</dbReference>
<keyword evidence="4" id="KW-0808">Transferase</keyword>
<keyword evidence="6" id="KW-0805">Transcription regulation</keyword>
<dbReference type="SUPFAM" id="SSF47384">
    <property type="entry name" value="Homodimeric domain of signal transducing histidine kinase"/>
    <property type="match status" value="1"/>
</dbReference>
<dbReference type="InterPro" id="IPR005467">
    <property type="entry name" value="His_kinase_dom"/>
</dbReference>
<evidence type="ECO:0000256" key="2">
    <source>
        <dbReference type="ARBA" id="ARBA00012438"/>
    </source>
</evidence>
<evidence type="ECO:0000256" key="3">
    <source>
        <dbReference type="ARBA" id="ARBA00022553"/>
    </source>
</evidence>
<dbReference type="Pfam" id="PF00072">
    <property type="entry name" value="Response_reg"/>
    <property type="match status" value="1"/>
</dbReference>
<keyword evidence="3 9" id="KW-0597">Phosphoprotein</keyword>
<dbReference type="PROSITE" id="PS01124">
    <property type="entry name" value="HTH_ARAC_FAMILY_2"/>
    <property type="match status" value="1"/>
</dbReference>
<keyword evidence="10" id="KW-0472">Membrane</keyword>
<dbReference type="PANTHER" id="PTHR43547">
    <property type="entry name" value="TWO-COMPONENT HISTIDINE KINASE"/>
    <property type="match status" value="1"/>
</dbReference>
<dbReference type="InterPro" id="IPR001789">
    <property type="entry name" value="Sig_transdc_resp-reg_receiver"/>
</dbReference>
<dbReference type="SUPFAM" id="SSF63829">
    <property type="entry name" value="Calcium-dependent phosphotriesterase"/>
    <property type="match status" value="1"/>
</dbReference>
<dbReference type="SUPFAM" id="SSF55874">
    <property type="entry name" value="ATPase domain of HSP90 chaperone/DNA topoisomerase II/histidine kinase"/>
    <property type="match status" value="1"/>
</dbReference>
<accession>A0A3D8M9P9</accession>
<dbReference type="InterPro" id="IPR018062">
    <property type="entry name" value="HTH_AraC-typ_CS"/>
</dbReference>
<feature type="domain" description="Response regulatory" evidence="13">
    <location>
        <begin position="1067"/>
        <end position="1182"/>
    </location>
</feature>
<dbReference type="InterPro" id="IPR018060">
    <property type="entry name" value="HTH_AraC"/>
</dbReference>
<dbReference type="OrthoDB" id="9772100at2"/>
<dbReference type="SMART" id="SM00387">
    <property type="entry name" value="HATPase_c"/>
    <property type="match status" value="1"/>
</dbReference>
<keyword evidence="7" id="KW-0238">DNA-binding</keyword>
<comment type="caution">
    <text evidence="14">The sequence shown here is derived from an EMBL/GenBank/DDBJ whole genome shotgun (WGS) entry which is preliminary data.</text>
</comment>
<dbReference type="InterPro" id="IPR003594">
    <property type="entry name" value="HATPase_dom"/>
</dbReference>
<dbReference type="GO" id="GO:0043565">
    <property type="term" value="F:sequence-specific DNA binding"/>
    <property type="evidence" value="ECO:0007669"/>
    <property type="project" value="InterPro"/>
</dbReference>
<evidence type="ECO:0000256" key="8">
    <source>
        <dbReference type="ARBA" id="ARBA00023163"/>
    </source>
</evidence>
<evidence type="ECO:0000259" key="12">
    <source>
        <dbReference type="PROSITE" id="PS50109"/>
    </source>
</evidence>
<dbReference type="Pfam" id="PF00512">
    <property type="entry name" value="HisKA"/>
    <property type="match status" value="1"/>
</dbReference>
<dbReference type="InterPro" id="IPR036890">
    <property type="entry name" value="HATPase_C_sf"/>
</dbReference>
<dbReference type="Proteomes" id="UP000256561">
    <property type="component" value="Unassembled WGS sequence"/>
</dbReference>
<dbReference type="Gene3D" id="2.130.10.10">
    <property type="entry name" value="YVTN repeat-like/Quinoprotein amine dehydrogenase"/>
    <property type="match status" value="3"/>
</dbReference>
<dbReference type="GO" id="GO:0000155">
    <property type="term" value="F:phosphorelay sensor kinase activity"/>
    <property type="evidence" value="ECO:0007669"/>
    <property type="project" value="InterPro"/>
</dbReference>
<dbReference type="PROSITE" id="PS00041">
    <property type="entry name" value="HTH_ARAC_FAMILY_1"/>
    <property type="match status" value="1"/>
</dbReference>